<name>A0A8H5I026_9AGAR</name>
<gene>
    <name evidence="1" type="ORF">D9757_000959</name>
</gene>
<reference evidence="1 2" key="1">
    <citation type="journal article" date="2020" name="ISME J.">
        <title>Uncovering the hidden diversity of litter-decomposition mechanisms in mushroom-forming fungi.</title>
        <authorList>
            <person name="Floudas D."/>
            <person name="Bentzer J."/>
            <person name="Ahren D."/>
            <person name="Johansson T."/>
            <person name="Persson P."/>
            <person name="Tunlid A."/>
        </authorList>
    </citation>
    <scope>NUCLEOTIDE SEQUENCE [LARGE SCALE GENOMIC DNA]</scope>
    <source>
        <strain evidence="1 2">CBS 406.79</strain>
    </source>
</reference>
<sequence>MTRFQAMEQMMRERFAAIEDRIGGVEGEIAEIKNKITGVEGQITQMNEAFQLSELRQRCDVENTRFRAVNLRRDSVDRVFTHRMKKTVPGQGTDLANDRLPNNCQPLVPLPNTPDLGTVPTLNLNAQPSHDQILMLIQFYNESFDIRDDDGIF</sequence>
<dbReference type="EMBL" id="JAACJN010000004">
    <property type="protein sequence ID" value="KAF5392686.1"/>
    <property type="molecule type" value="Genomic_DNA"/>
</dbReference>
<dbReference type="Gene3D" id="1.20.5.2280">
    <property type="match status" value="1"/>
</dbReference>
<dbReference type="Proteomes" id="UP000518752">
    <property type="component" value="Unassembled WGS sequence"/>
</dbReference>
<evidence type="ECO:0000313" key="1">
    <source>
        <dbReference type="EMBL" id="KAF5392686.1"/>
    </source>
</evidence>
<evidence type="ECO:0000313" key="2">
    <source>
        <dbReference type="Proteomes" id="UP000518752"/>
    </source>
</evidence>
<accession>A0A8H5I026</accession>
<dbReference type="AlphaFoldDB" id="A0A8H5I026"/>
<keyword evidence="2" id="KW-1185">Reference proteome</keyword>
<dbReference type="OrthoDB" id="3047760at2759"/>
<organism evidence="1 2">
    <name type="scientific">Collybiopsis confluens</name>
    <dbReference type="NCBI Taxonomy" id="2823264"/>
    <lineage>
        <taxon>Eukaryota</taxon>
        <taxon>Fungi</taxon>
        <taxon>Dikarya</taxon>
        <taxon>Basidiomycota</taxon>
        <taxon>Agaricomycotina</taxon>
        <taxon>Agaricomycetes</taxon>
        <taxon>Agaricomycetidae</taxon>
        <taxon>Agaricales</taxon>
        <taxon>Marasmiineae</taxon>
        <taxon>Omphalotaceae</taxon>
        <taxon>Collybiopsis</taxon>
    </lineage>
</organism>
<protein>
    <submittedName>
        <fullName evidence="1">Uncharacterized protein</fullName>
    </submittedName>
</protein>
<comment type="caution">
    <text evidence="1">The sequence shown here is derived from an EMBL/GenBank/DDBJ whole genome shotgun (WGS) entry which is preliminary data.</text>
</comment>
<proteinExistence type="predicted"/>